<dbReference type="PROSITE" id="PS50110">
    <property type="entry name" value="RESPONSE_REGULATORY"/>
    <property type="match status" value="1"/>
</dbReference>
<feature type="domain" description="Histidine kinase" evidence="8">
    <location>
        <begin position="778"/>
        <end position="996"/>
    </location>
</feature>
<evidence type="ECO:0000256" key="3">
    <source>
        <dbReference type="ARBA" id="ARBA00023125"/>
    </source>
</evidence>
<evidence type="ECO:0000259" key="9">
    <source>
        <dbReference type="PROSITE" id="PS50110"/>
    </source>
</evidence>
<dbReference type="InterPro" id="IPR005467">
    <property type="entry name" value="His_kinase_dom"/>
</dbReference>
<keyword evidence="1 5" id="KW-0597">Phosphoprotein</keyword>
<evidence type="ECO:0000256" key="5">
    <source>
        <dbReference type="PROSITE-ProRule" id="PRU00169"/>
    </source>
</evidence>
<keyword evidence="11" id="KW-1185">Reference proteome</keyword>
<keyword evidence="2" id="KW-0805">Transcription regulation</keyword>
<dbReference type="InterPro" id="IPR011110">
    <property type="entry name" value="Reg_prop"/>
</dbReference>
<dbReference type="SUPFAM" id="SSF63829">
    <property type="entry name" value="Calcium-dependent phosphotriesterase"/>
    <property type="match status" value="2"/>
</dbReference>
<feature type="domain" description="Response regulatory" evidence="9">
    <location>
        <begin position="1018"/>
        <end position="1130"/>
    </location>
</feature>
<gene>
    <name evidence="10" type="ORF">JHU38_03730</name>
</gene>
<feature type="domain" description="HTH araC/xylS-type" evidence="7">
    <location>
        <begin position="1164"/>
        <end position="1263"/>
    </location>
</feature>
<dbReference type="Pfam" id="PF07494">
    <property type="entry name" value="Reg_prop"/>
    <property type="match status" value="3"/>
</dbReference>
<sequence>MSNSSVNVIFQDSQGIMWFGTWDGLNKYDGHDFEWFSSSISDTTTLTNPIIRNILEEDSDHLWIVTDGGINRLDKKTKITKRFYLDSKIDTHYRENVFKCATDTKGNVIANHLHGHLYLFNKKLEKFQQLQISFQDDIAFLQFDAYNRLWIGTSSSLKCFHLIKNKLLKIKEHKLPSETKYVPKSQYRQVFLKNGNTLLTIDKSGNLTPTNYQTDEEVLCAVSKGEQLFIGTNDGCAIYRQGSKHTILKGNSISSILLGTQNILWLGTDGKGAYQYFNSNSFISSPKLGNITSPVRAILRDGKTLWLGSKGNGLSSYKIYSDDSLRLIKNYNVGPGRSNNAVFSITKGSDGRLWLGTDGIGIPYIRQETLQRMKFRNKSDEHEIYSVYSIVQDNDTTLYLATSGNGIVKVNFQANIVTRIKKYTEGKTNDKLKSNVVYTLINDGKHLWAGTRGGGVSRMDKSTGLFRTYRNIPNDNSSLGCNDVIAMLRDHKNRIWIGTTQGLNRMESGNANATFTRYIKTCGLSNTNIHGICEDLFHNIWVSTSKGVARIDETGNNTINFHYRDGLQGNEFSDGAYYTTNEGNALYFGGTNGISTIFPMQIEENKFMPKLLVNKISIDNEDVVWNGKSLVTSHQARTIEVSFSLLDFINNNRCELAYWLESSQILGSGKESWTNVGENKKIILSKLFPGKYVLHVKQSNSNHLWAEKTLDISIEIKFPLWARWWAVMLYMIAIILLVRYIYFMKKTHIEVRHEMQLEHQKMQSREDVHQAKLKFFANVAGRFTNNITQIYDALEMLKQNTTNHANKKYMHRIDANVLQMNRQIRQLIDIQSAETNDADINPEETDLMNSIKMAFDDFSIIINQKNINLLIANRQNIANITTDKTILDKALNSLLNYIIPNAIADSTIEVTHQKRDNKWMVTYNYLGNSPSKEEIDIIYNKYKALENFENRLSDGKNDHAIGLTVCNDLLQRIEGELIIDTEINSFVITLSMLKPNKKRSVPNKVDPITQFIGNKRKTILLIERDESMTRLIINGLNNDYHILPAEIEDDAYHLLEANTVDLIIYDLTGHDLHFIDTVKSNETFKYIPLAVMTTENSQEHHVDIIRKGANSIIVKPFRMDYFSAMADRIISEKQKIIDFTETSTAYIRKYDSKKLSDNDRKFLTLAIEKLKESYMDEDYSPDRLAEDMAVSRTQLYRKMKLLINHTPYDFILDYRMKQAEKLLKNSKKTISEIIADCGFRNRSFFYREFSKLHGCSPKDYRKVIDSERP</sequence>
<feature type="transmembrane region" description="Helical" evidence="6">
    <location>
        <begin position="721"/>
        <end position="742"/>
    </location>
</feature>
<name>A0ABS3M411_9BACT</name>
<evidence type="ECO:0000256" key="1">
    <source>
        <dbReference type="ARBA" id="ARBA00022553"/>
    </source>
</evidence>
<protein>
    <submittedName>
        <fullName evidence="10">Helix-turn-helix domain-containing protein</fullName>
    </submittedName>
</protein>
<dbReference type="Gene3D" id="2.60.40.10">
    <property type="entry name" value="Immunoglobulins"/>
    <property type="match status" value="1"/>
</dbReference>
<dbReference type="Gene3D" id="2.130.10.10">
    <property type="entry name" value="YVTN repeat-like/Quinoprotein amine dehydrogenase"/>
    <property type="match status" value="4"/>
</dbReference>
<dbReference type="PANTHER" id="PTHR43547">
    <property type="entry name" value="TWO-COMPONENT HISTIDINE KINASE"/>
    <property type="match status" value="1"/>
</dbReference>
<evidence type="ECO:0000313" key="11">
    <source>
        <dbReference type="Proteomes" id="UP000664265"/>
    </source>
</evidence>
<dbReference type="InterPro" id="IPR009057">
    <property type="entry name" value="Homeodomain-like_sf"/>
</dbReference>
<dbReference type="Gene3D" id="1.10.10.60">
    <property type="entry name" value="Homeodomain-like"/>
    <property type="match status" value="1"/>
</dbReference>
<dbReference type="Gene3D" id="3.40.50.2300">
    <property type="match status" value="1"/>
</dbReference>
<dbReference type="SUPFAM" id="SSF52172">
    <property type="entry name" value="CheY-like"/>
    <property type="match status" value="1"/>
</dbReference>
<dbReference type="PROSITE" id="PS01124">
    <property type="entry name" value="HTH_ARAC_FAMILY_2"/>
    <property type="match status" value="1"/>
</dbReference>
<keyword evidence="6" id="KW-0472">Membrane</keyword>
<evidence type="ECO:0000256" key="4">
    <source>
        <dbReference type="ARBA" id="ARBA00023163"/>
    </source>
</evidence>
<dbReference type="SMART" id="SM00342">
    <property type="entry name" value="HTH_ARAC"/>
    <property type="match status" value="1"/>
</dbReference>
<evidence type="ECO:0000259" key="8">
    <source>
        <dbReference type="PROSITE" id="PS50109"/>
    </source>
</evidence>
<dbReference type="InterPro" id="IPR011006">
    <property type="entry name" value="CheY-like_superfamily"/>
</dbReference>
<dbReference type="EMBL" id="JAERMS010000006">
    <property type="protein sequence ID" value="MBO1362894.1"/>
    <property type="molecule type" value="Genomic_DNA"/>
</dbReference>
<dbReference type="InterPro" id="IPR018062">
    <property type="entry name" value="HTH_AraC-typ_CS"/>
</dbReference>
<comment type="caution">
    <text evidence="10">The sequence shown here is derived from an EMBL/GenBank/DDBJ whole genome shotgun (WGS) entry which is preliminary data.</text>
</comment>
<dbReference type="Pfam" id="PF12833">
    <property type="entry name" value="HTH_18"/>
    <property type="match status" value="1"/>
</dbReference>
<dbReference type="InterPro" id="IPR013783">
    <property type="entry name" value="Ig-like_fold"/>
</dbReference>
<dbReference type="SUPFAM" id="SSF46689">
    <property type="entry name" value="Homeodomain-like"/>
    <property type="match status" value="1"/>
</dbReference>
<keyword evidence="6" id="KW-0812">Transmembrane</keyword>
<keyword evidence="6" id="KW-1133">Transmembrane helix</keyword>
<proteinExistence type="predicted"/>
<dbReference type="Gene3D" id="3.30.565.10">
    <property type="entry name" value="Histidine kinase-like ATPase, C-terminal domain"/>
    <property type="match status" value="1"/>
</dbReference>
<reference evidence="10 11" key="1">
    <citation type="submission" date="2021-01" db="EMBL/GenBank/DDBJ databases">
        <title>Prevotella A2931 sp. nov.</title>
        <authorList>
            <person name="Buhl M."/>
            <person name="Oberhettinger P."/>
        </authorList>
    </citation>
    <scope>NUCLEOTIDE SEQUENCE [LARGE SCALE GENOMIC DNA]</scope>
    <source>
        <strain evidence="10 11">A2931</strain>
    </source>
</reference>
<evidence type="ECO:0000256" key="2">
    <source>
        <dbReference type="ARBA" id="ARBA00023015"/>
    </source>
</evidence>
<organism evidence="10 11">
    <name type="scientific">Prevotella illustrans</name>
    <dbReference type="NCBI Taxonomy" id="2800387"/>
    <lineage>
        <taxon>Bacteria</taxon>
        <taxon>Pseudomonadati</taxon>
        <taxon>Bacteroidota</taxon>
        <taxon>Bacteroidia</taxon>
        <taxon>Bacteroidales</taxon>
        <taxon>Prevotellaceae</taxon>
        <taxon>Prevotella</taxon>
    </lineage>
</organism>
<dbReference type="RefSeq" id="WP_158267263.1">
    <property type="nucleotide sequence ID" value="NZ_JAERMS010000006.1"/>
</dbReference>
<keyword evidence="4" id="KW-0804">Transcription</keyword>
<evidence type="ECO:0000313" key="10">
    <source>
        <dbReference type="EMBL" id="MBO1362894.1"/>
    </source>
</evidence>
<dbReference type="PROSITE" id="PS50109">
    <property type="entry name" value="HIS_KIN"/>
    <property type="match status" value="1"/>
</dbReference>
<evidence type="ECO:0000256" key="6">
    <source>
        <dbReference type="SAM" id="Phobius"/>
    </source>
</evidence>
<feature type="modified residue" description="4-aspartylphosphate" evidence="5">
    <location>
        <position position="1066"/>
    </location>
</feature>
<keyword evidence="3" id="KW-0238">DNA-binding</keyword>
<dbReference type="PROSITE" id="PS00041">
    <property type="entry name" value="HTH_ARAC_FAMILY_1"/>
    <property type="match status" value="1"/>
</dbReference>
<dbReference type="InterPro" id="IPR001789">
    <property type="entry name" value="Sig_transdc_resp-reg_receiver"/>
</dbReference>
<dbReference type="Proteomes" id="UP000664265">
    <property type="component" value="Unassembled WGS sequence"/>
</dbReference>
<dbReference type="InterPro" id="IPR015943">
    <property type="entry name" value="WD40/YVTN_repeat-like_dom_sf"/>
</dbReference>
<accession>A0ABS3M411</accession>
<dbReference type="PANTHER" id="PTHR43547:SF2">
    <property type="entry name" value="HYBRID SIGNAL TRANSDUCTION HISTIDINE KINASE C"/>
    <property type="match status" value="1"/>
</dbReference>
<dbReference type="SUPFAM" id="SSF55874">
    <property type="entry name" value="ATPase domain of HSP90 chaperone/DNA topoisomerase II/histidine kinase"/>
    <property type="match status" value="1"/>
</dbReference>
<dbReference type="InterPro" id="IPR018060">
    <property type="entry name" value="HTH_AraC"/>
</dbReference>
<dbReference type="InterPro" id="IPR036890">
    <property type="entry name" value="HATPase_C_sf"/>
</dbReference>
<evidence type="ECO:0000259" key="7">
    <source>
        <dbReference type="PROSITE" id="PS01124"/>
    </source>
</evidence>